<dbReference type="InterPro" id="IPR045399">
    <property type="entry name" value="Tc-38"/>
</dbReference>
<accession>A0AAW3ATC7</accession>
<organism evidence="2 3">
    <name type="scientific">Leishmania utingensis</name>
    <dbReference type="NCBI Taxonomy" id="653362"/>
    <lineage>
        <taxon>Eukaryota</taxon>
        <taxon>Discoba</taxon>
        <taxon>Euglenozoa</taxon>
        <taxon>Kinetoplastea</taxon>
        <taxon>Metakinetoplastina</taxon>
        <taxon>Trypanosomatida</taxon>
        <taxon>Trypanosomatidae</taxon>
        <taxon>Leishmaniinae</taxon>
        <taxon>Leishmania</taxon>
    </lineage>
</organism>
<gene>
    <name evidence="2" type="ORF">Q4I30_002422</name>
</gene>
<comment type="caution">
    <text evidence="2">The sequence shown here is derived from an EMBL/GenBank/DDBJ whole genome shotgun (WGS) entry which is preliminary data.</text>
</comment>
<evidence type="ECO:0000313" key="2">
    <source>
        <dbReference type="EMBL" id="KAL0510308.1"/>
    </source>
</evidence>
<sequence length="410" mass="45771">MLSPERSLRTNFMYCVLPPFPTWWLLVAFNTMPTTLRQCRLVRCPHAIKLGAPYASETKPSRRGQRVGRLYAPLFSSQCGLATMAHPHLQQRGGTATTELSRTLCGHTFSAEHHRLLCAVARARGWTGRVWVPVPVMEILSFSLAPNTCVPVRLVSSNQSVWVYHSSQFIAPLSVLRERWRAHVHHLESAEKDREATLLASQVTLDALPLSTNGERFDSATEECMLRRAGGCVKARRYWATAAEAKWLYRTPFTDAYLANPENCVVSHANELCRPLALYNVEGTVDPNRFTAFTCRRYDPVNHRGHFYRPAVAVYMKAFALQYDCLHEPQWITLSRAAKLGLSLLPRIAPLSFFRGTPVLLISIGATQRRSTPTSVVPPAIAADAAAASEDVLSDSECCREESLLVPPLS</sequence>
<protein>
    <recommendedName>
        <fullName evidence="1">Trypanosoma Tc-38 (p38) protein domain-containing protein</fullName>
    </recommendedName>
</protein>
<dbReference type="Pfam" id="PF20054">
    <property type="entry name" value="Tc-38"/>
    <property type="match status" value="1"/>
</dbReference>
<dbReference type="Proteomes" id="UP001482455">
    <property type="component" value="Unassembled WGS sequence"/>
</dbReference>
<reference evidence="2 3" key="1">
    <citation type="submission" date="2024-02" db="EMBL/GenBank/DDBJ databases">
        <title>FIRST GENOME SEQUENCES OF Leishmania (Viannia) shawi, Leishmania (Viannia) lindenbergi AND Leishmania (Viannia) utingensis.</title>
        <authorList>
            <person name="Resadore F."/>
            <person name="Custodio M.G.F."/>
            <person name="Boite M.C."/>
            <person name="Cupolillo E."/>
            <person name="Ferreira G.E.M."/>
        </authorList>
    </citation>
    <scope>NUCLEOTIDE SEQUENCE [LARGE SCALE GENOMIC DNA]</scope>
    <source>
        <strain evidence="2 3">ITUB/BR/1977/M4964</strain>
    </source>
</reference>
<proteinExistence type="predicted"/>
<evidence type="ECO:0000259" key="1">
    <source>
        <dbReference type="Pfam" id="PF20054"/>
    </source>
</evidence>
<evidence type="ECO:0000313" key="3">
    <source>
        <dbReference type="Proteomes" id="UP001482455"/>
    </source>
</evidence>
<keyword evidence="3" id="KW-1185">Reference proteome</keyword>
<dbReference type="AlphaFoldDB" id="A0AAW3ATC7"/>
<name>A0AAW3ATC7_9TRYP</name>
<dbReference type="EMBL" id="JBAMZL010000017">
    <property type="protein sequence ID" value="KAL0510308.1"/>
    <property type="molecule type" value="Genomic_DNA"/>
</dbReference>
<feature type="domain" description="Trypanosoma Tc-38 (p38) protein" evidence="1">
    <location>
        <begin position="212"/>
        <end position="288"/>
    </location>
</feature>